<accession>A0ABW6G821</accession>
<feature type="transmembrane region" description="Helical" evidence="1">
    <location>
        <begin position="128"/>
        <end position="146"/>
    </location>
</feature>
<feature type="transmembrane region" description="Helical" evidence="1">
    <location>
        <begin position="99"/>
        <end position="116"/>
    </location>
</feature>
<dbReference type="EMBL" id="JBHXCV010000012">
    <property type="protein sequence ID" value="MFD6795343.1"/>
    <property type="molecule type" value="Genomic_DNA"/>
</dbReference>
<dbReference type="InterPro" id="IPR012551">
    <property type="entry name" value="DUF1707_SHOCT-like"/>
</dbReference>
<proteinExistence type="predicted"/>
<keyword evidence="1" id="KW-1133">Transmembrane helix</keyword>
<protein>
    <submittedName>
        <fullName evidence="3">DUF1707 domain-containing protein</fullName>
    </submittedName>
</protein>
<sequence>MDVIRMPESERRDLLRAGDRDREQVAQQLRDGYAEGRLSTDELDTRLQKAYSATTYGELHTLTADLPQRPPTPAGETELLPENARAETAMGPPWMLDAVRAWFIVSFLSFGVWIVLGLDQGFEAVHPWWIWVAGGWGGTLMIVQSVRHRKERRRLADDSAPQLGGND</sequence>
<dbReference type="Pfam" id="PF08044">
    <property type="entry name" value="DUF1707"/>
    <property type="match status" value="1"/>
</dbReference>
<feature type="domain" description="DUF1707" evidence="2">
    <location>
        <begin position="15"/>
        <end position="67"/>
    </location>
</feature>
<reference evidence="3 4" key="1">
    <citation type="submission" date="2024-09" db="EMBL/GenBank/DDBJ databases">
        <title>The Natural Products Discovery Center: Release of the First 8490 Sequenced Strains for Exploring Actinobacteria Biosynthetic Diversity.</title>
        <authorList>
            <person name="Kalkreuter E."/>
            <person name="Kautsar S.A."/>
            <person name="Yang D."/>
            <person name="Bader C.D."/>
            <person name="Teijaro C.N."/>
            <person name="Fluegel L."/>
            <person name="Davis C.M."/>
            <person name="Simpson J.R."/>
            <person name="Lauterbach L."/>
            <person name="Steele A.D."/>
            <person name="Gui C."/>
            <person name="Meng S."/>
            <person name="Li G."/>
            <person name="Viehrig K."/>
            <person name="Ye F."/>
            <person name="Su P."/>
            <person name="Kiefer A.F."/>
            <person name="Nichols A."/>
            <person name="Cepeda A.J."/>
            <person name="Yan W."/>
            <person name="Fan B."/>
            <person name="Jiang Y."/>
            <person name="Adhikari A."/>
            <person name="Zheng C.-J."/>
            <person name="Schuster L."/>
            <person name="Cowan T.M."/>
            <person name="Smanski M.J."/>
            <person name="Chevrette M.G."/>
            <person name="De Carvalho L.P.S."/>
            <person name="Shen B."/>
        </authorList>
    </citation>
    <scope>NUCLEOTIDE SEQUENCE [LARGE SCALE GENOMIC DNA]</scope>
    <source>
        <strain evidence="3 4">NPDC060353</strain>
    </source>
</reference>
<evidence type="ECO:0000259" key="2">
    <source>
        <dbReference type="Pfam" id="PF08044"/>
    </source>
</evidence>
<evidence type="ECO:0000313" key="3">
    <source>
        <dbReference type="EMBL" id="MFD6795343.1"/>
    </source>
</evidence>
<dbReference type="PANTHER" id="PTHR40763">
    <property type="entry name" value="MEMBRANE PROTEIN-RELATED"/>
    <property type="match status" value="1"/>
</dbReference>
<evidence type="ECO:0000313" key="4">
    <source>
        <dbReference type="Proteomes" id="UP001598673"/>
    </source>
</evidence>
<organism evidence="3 4">
    <name type="scientific">Prauserella salsuginis</name>
    <dbReference type="NCBI Taxonomy" id="387889"/>
    <lineage>
        <taxon>Bacteria</taxon>
        <taxon>Bacillati</taxon>
        <taxon>Actinomycetota</taxon>
        <taxon>Actinomycetes</taxon>
        <taxon>Pseudonocardiales</taxon>
        <taxon>Pseudonocardiaceae</taxon>
        <taxon>Prauserella</taxon>
        <taxon>Prauserella salsuginis group</taxon>
    </lineage>
</organism>
<keyword evidence="4" id="KW-1185">Reference proteome</keyword>
<dbReference type="Proteomes" id="UP001598673">
    <property type="component" value="Unassembled WGS sequence"/>
</dbReference>
<comment type="caution">
    <text evidence="3">The sequence shown here is derived from an EMBL/GenBank/DDBJ whole genome shotgun (WGS) entry which is preliminary data.</text>
</comment>
<dbReference type="PANTHER" id="PTHR40763:SF4">
    <property type="entry name" value="DUF1707 DOMAIN-CONTAINING PROTEIN"/>
    <property type="match status" value="1"/>
</dbReference>
<keyword evidence="1" id="KW-0472">Membrane</keyword>
<dbReference type="RefSeq" id="WP_258936662.1">
    <property type="nucleotide sequence ID" value="NZ_JANBBF010000009.1"/>
</dbReference>
<name>A0ABW6G821_9PSEU</name>
<keyword evidence="1" id="KW-0812">Transmembrane</keyword>
<gene>
    <name evidence="3" type="ORF">ACFWGY_18575</name>
</gene>
<evidence type="ECO:0000256" key="1">
    <source>
        <dbReference type="SAM" id="Phobius"/>
    </source>
</evidence>